<evidence type="ECO:0000256" key="3">
    <source>
        <dbReference type="ARBA" id="ARBA00022553"/>
    </source>
</evidence>
<dbReference type="Pfam" id="PF02518">
    <property type="entry name" value="HATPase_c"/>
    <property type="match status" value="1"/>
</dbReference>
<dbReference type="PROSITE" id="PS50885">
    <property type="entry name" value="HAMP"/>
    <property type="match status" value="1"/>
</dbReference>
<keyword evidence="5" id="KW-0547">Nucleotide-binding</keyword>
<dbReference type="EMBL" id="UOFD01000028">
    <property type="protein sequence ID" value="VAW51366.1"/>
    <property type="molecule type" value="Genomic_DNA"/>
</dbReference>
<keyword evidence="4" id="KW-0808">Transferase</keyword>
<comment type="catalytic activity">
    <reaction evidence="1">
        <text>ATP + protein L-histidine = ADP + protein N-phospho-L-histidine.</text>
        <dbReference type="EC" id="2.7.13.3"/>
    </reaction>
</comment>
<keyword evidence="3" id="KW-0597">Phosphoprotein</keyword>
<dbReference type="InterPro" id="IPR000014">
    <property type="entry name" value="PAS"/>
</dbReference>
<dbReference type="SMART" id="SM00387">
    <property type="entry name" value="HATPase_c"/>
    <property type="match status" value="1"/>
</dbReference>
<protein>
    <recommendedName>
        <fullName evidence="2">histidine kinase</fullName>
        <ecNumber evidence="2">2.7.13.3</ecNumber>
    </recommendedName>
</protein>
<evidence type="ECO:0000256" key="2">
    <source>
        <dbReference type="ARBA" id="ARBA00012438"/>
    </source>
</evidence>
<keyword evidence="8" id="KW-0902">Two-component regulatory system</keyword>
<dbReference type="GO" id="GO:0016020">
    <property type="term" value="C:membrane"/>
    <property type="evidence" value="ECO:0007669"/>
    <property type="project" value="InterPro"/>
</dbReference>
<dbReference type="SUPFAM" id="SSF47384">
    <property type="entry name" value="Homodimeric domain of signal transducing histidine kinase"/>
    <property type="match status" value="1"/>
</dbReference>
<dbReference type="Gene3D" id="6.10.340.10">
    <property type="match status" value="1"/>
</dbReference>
<evidence type="ECO:0000256" key="6">
    <source>
        <dbReference type="ARBA" id="ARBA00022777"/>
    </source>
</evidence>
<evidence type="ECO:0000256" key="8">
    <source>
        <dbReference type="ARBA" id="ARBA00023012"/>
    </source>
</evidence>
<dbReference type="Gene3D" id="3.30.565.10">
    <property type="entry name" value="Histidine kinase-like ATPase, C-terminal domain"/>
    <property type="match status" value="1"/>
</dbReference>
<dbReference type="PROSITE" id="PS50113">
    <property type="entry name" value="PAC"/>
    <property type="match status" value="1"/>
</dbReference>
<name>A0A3B0X3W5_9ZZZZ</name>
<feature type="domain" description="PAC" evidence="12">
    <location>
        <begin position="311"/>
        <end position="361"/>
    </location>
</feature>
<evidence type="ECO:0000256" key="9">
    <source>
        <dbReference type="SAM" id="Phobius"/>
    </source>
</evidence>
<evidence type="ECO:0000256" key="7">
    <source>
        <dbReference type="ARBA" id="ARBA00022840"/>
    </source>
</evidence>
<organism evidence="14">
    <name type="scientific">hydrothermal vent metagenome</name>
    <dbReference type="NCBI Taxonomy" id="652676"/>
    <lineage>
        <taxon>unclassified sequences</taxon>
        <taxon>metagenomes</taxon>
        <taxon>ecological metagenomes</taxon>
    </lineage>
</organism>
<dbReference type="Gene3D" id="1.10.287.130">
    <property type="match status" value="1"/>
</dbReference>
<dbReference type="InterPro" id="IPR003660">
    <property type="entry name" value="HAMP_dom"/>
</dbReference>
<dbReference type="InterPro" id="IPR000700">
    <property type="entry name" value="PAS-assoc_C"/>
</dbReference>
<evidence type="ECO:0000259" key="13">
    <source>
        <dbReference type="PROSITE" id="PS50885"/>
    </source>
</evidence>
<dbReference type="InterPro" id="IPR004358">
    <property type="entry name" value="Sig_transdc_His_kin-like_C"/>
</dbReference>
<evidence type="ECO:0000259" key="11">
    <source>
        <dbReference type="PROSITE" id="PS50112"/>
    </source>
</evidence>
<dbReference type="Pfam" id="PF13426">
    <property type="entry name" value="PAS_9"/>
    <property type="match status" value="1"/>
</dbReference>
<dbReference type="PROSITE" id="PS50112">
    <property type="entry name" value="PAS"/>
    <property type="match status" value="1"/>
</dbReference>
<feature type="domain" description="PAS" evidence="11">
    <location>
        <begin position="244"/>
        <end position="297"/>
    </location>
</feature>
<dbReference type="SMART" id="SM00388">
    <property type="entry name" value="HisKA"/>
    <property type="match status" value="1"/>
</dbReference>
<dbReference type="SUPFAM" id="SSF55785">
    <property type="entry name" value="PYP-like sensor domain (PAS domain)"/>
    <property type="match status" value="1"/>
</dbReference>
<dbReference type="PRINTS" id="PR00344">
    <property type="entry name" value="BCTRLSENSOR"/>
</dbReference>
<dbReference type="EC" id="2.7.13.3" evidence="2"/>
<dbReference type="PROSITE" id="PS50109">
    <property type="entry name" value="HIS_KIN"/>
    <property type="match status" value="1"/>
</dbReference>
<keyword evidence="9" id="KW-0472">Membrane</keyword>
<dbReference type="NCBIfam" id="TIGR00229">
    <property type="entry name" value="sensory_box"/>
    <property type="match status" value="1"/>
</dbReference>
<dbReference type="InterPro" id="IPR003594">
    <property type="entry name" value="HATPase_dom"/>
</dbReference>
<dbReference type="CDD" id="cd00082">
    <property type="entry name" value="HisKA"/>
    <property type="match status" value="1"/>
</dbReference>
<keyword evidence="9" id="KW-0812">Transmembrane</keyword>
<keyword evidence="9" id="KW-1133">Transmembrane helix</keyword>
<evidence type="ECO:0000259" key="12">
    <source>
        <dbReference type="PROSITE" id="PS50113"/>
    </source>
</evidence>
<dbReference type="GO" id="GO:0000155">
    <property type="term" value="F:phosphorelay sensor kinase activity"/>
    <property type="evidence" value="ECO:0007669"/>
    <property type="project" value="InterPro"/>
</dbReference>
<dbReference type="SMART" id="SM00091">
    <property type="entry name" value="PAS"/>
    <property type="match status" value="1"/>
</dbReference>
<dbReference type="AlphaFoldDB" id="A0A3B0X3W5"/>
<dbReference type="PANTHER" id="PTHR43065">
    <property type="entry name" value="SENSOR HISTIDINE KINASE"/>
    <property type="match status" value="1"/>
</dbReference>
<proteinExistence type="predicted"/>
<dbReference type="InterPro" id="IPR036890">
    <property type="entry name" value="HATPase_C_sf"/>
</dbReference>
<evidence type="ECO:0000256" key="4">
    <source>
        <dbReference type="ARBA" id="ARBA00022679"/>
    </source>
</evidence>
<gene>
    <name evidence="14" type="ORF">MNBD_GAMMA06-949</name>
</gene>
<feature type="domain" description="Histidine kinase" evidence="10">
    <location>
        <begin position="381"/>
        <end position="599"/>
    </location>
</feature>
<dbReference type="GO" id="GO:0005524">
    <property type="term" value="F:ATP binding"/>
    <property type="evidence" value="ECO:0007669"/>
    <property type="project" value="UniProtKB-KW"/>
</dbReference>
<dbReference type="InterPro" id="IPR003661">
    <property type="entry name" value="HisK_dim/P_dom"/>
</dbReference>
<dbReference type="Pfam" id="PF00672">
    <property type="entry name" value="HAMP"/>
    <property type="match status" value="1"/>
</dbReference>
<keyword evidence="6" id="KW-0418">Kinase</keyword>
<feature type="transmembrane region" description="Helical" evidence="9">
    <location>
        <begin position="21"/>
        <end position="41"/>
    </location>
</feature>
<keyword evidence="7" id="KW-0067">ATP-binding</keyword>
<dbReference type="SMART" id="SM00304">
    <property type="entry name" value="HAMP"/>
    <property type="match status" value="1"/>
</dbReference>
<dbReference type="SUPFAM" id="SSF55874">
    <property type="entry name" value="ATPase domain of HSP90 chaperone/DNA topoisomerase II/histidine kinase"/>
    <property type="match status" value="1"/>
</dbReference>
<evidence type="ECO:0000259" key="10">
    <source>
        <dbReference type="PROSITE" id="PS50109"/>
    </source>
</evidence>
<dbReference type="InterPro" id="IPR005467">
    <property type="entry name" value="His_kinase_dom"/>
</dbReference>
<evidence type="ECO:0000313" key="14">
    <source>
        <dbReference type="EMBL" id="VAW51366.1"/>
    </source>
</evidence>
<evidence type="ECO:0000256" key="1">
    <source>
        <dbReference type="ARBA" id="ARBA00000085"/>
    </source>
</evidence>
<dbReference type="CDD" id="cd00130">
    <property type="entry name" value="PAS"/>
    <property type="match status" value="1"/>
</dbReference>
<feature type="domain" description="HAMP" evidence="13">
    <location>
        <begin position="186"/>
        <end position="239"/>
    </location>
</feature>
<dbReference type="InterPro" id="IPR035965">
    <property type="entry name" value="PAS-like_dom_sf"/>
</dbReference>
<dbReference type="PANTHER" id="PTHR43065:SF10">
    <property type="entry name" value="PEROXIDE STRESS-ACTIVATED HISTIDINE KINASE MAK3"/>
    <property type="match status" value="1"/>
</dbReference>
<evidence type="ECO:0000256" key="5">
    <source>
        <dbReference type="ARBA" id="ARBA00022741"/>
    </source>
</evidence>
<dbReference type="InterPro" id="IPR036097">
    <property type="entry name" value="HisK_dim/P_sf"/>
</dbReference>
<feature type="transmembrane region" description="Helical" evidence="9">
    <location>
        <begin position="166"/>
        <end position="188"/>
    </location>
</feature>
<accession>A0A3B0X3W5</accession>
<reference evidence="14" key="1">
    <citation type="submission" date="2018-06" db="EMBL/GenBank/DDBJ databases">
        <authorList>
            <person name="Zhirakovskaya E."/>
        </authorList>
    </citation>
    <scope>NUCLEOTIDE SEQUENCE</scope>
</reference>
<sequence length="600" mass="67989">MDIWRTVKSWRRSLAGKILTSMLAIHLVLFSILFYSVLNIVKNNHTEQFIDYVRTDNQRVSELIMYKLQNGDIDKLTAFIEDLLLGGQPVALTITDSSGHFIYPPGKSLEKEDITKEDFFFGENNDELYYIKSAITANDGSRVAHMQLTYDEGPILDELSELYRNAGIIGLIYLFIVFVSTGVIEFYIIRPLSNLTKGANRIASGKYDEHFHSDTHIEEVEQLTHSLETMRNELVMRGKKLSDSEQRLMTLVDNIADAVIVCDLQGNILSSNRALLQIVDNTSDDLIDSNINKLISFNAVLKSMKKPASERLYETTILRKDNTKISIEVNVSELQQDKRHLLLVLLRDISERKRGEFERQQYYSEMAHAGRLSIMGEMAVGLAHELNQPLAAISLYLQGCLRLQVPENAQFKNMKHAVKEAEEQATRAAGIIRRIRSFVRKESVNEDFQVVDINKLIQRSAEFAMLDKKYAAFYPDLEFAQWSLLAKVDGLQIELVLVNLIRNALDAMSHLPADKIELKISSIINADGLIQVTVVDSGEGVLEKNVKKIFDTYFTTKNEGLGMGLAISRSIIEEHDGRLWCRSRAGNGSEFCFTLPVHDA</sequence>
<dbReference type="SUPFAM" id="SSF158472">
    <property type="entry name" value="HAMP domain-like"/>
    <property type="match status" value="1"/>
</dbReference>
<dbReference type="Pfam" id="PF00512">
    <property type="entry name" value="HisKA"/>
    <property type="match status" value="1"/>
</dbReference>
<dbReference type="Gene3D" id="3.30.450.20">
    <property type="entry name" value="PAS domain"/>
    <property type="match status" value="1"/>
</dbReference>
<dbReference type="CDD" id="cd06225">
    <property type="entry name" value="HAMP"/>
    <property type="match status" value="1"/>
</dbReference>